<organism evidence="2">
    <name type="scientific">marine sediment metagenome</name>
    <dbReference type="NCBI Taxonomy" id="412755"/>
    <lineage>
        <taxon>unclassified sequences</taxon>
        <taxon>metagenomes</taxon>
        <taxon>ecological metagenomes</taxon>
    </lineage>
</organism>
<protein>
    <submittedName>
        <fullName evidence="2">Uncharacterized protein</fullName>
    </submittedName>
</protein>
<proteinExistence type="predicted"/>
<accession>X1BBI0</accession>
<dbReference type="EMBL" id="BART01028788">
    <property type="protein sequence ID" value="GAG93289.1"/>
    <property type="molecule type" value="Genomic_DNA"/>
</dbReference>
<dbReference type="AlphaFoldDB" id="X1BBI0"/>
<evidence type="ECO:0000256" key="1">
    <source>
        <dbReference type="SAM" id="MobiDB-lite"/>
    </source>
</evidence>
<sequence>TDVQEAFACKCGFTEPDRVKFNSHLLHAGKQDGKGVHKSLGRINVGTGELVAAPWEERSPEERARAMLGSEKSDDSVGSEELTGDDKDNKRKSAGGDGKTKPHTQILGDATSIRVIPRVFQMDYTPVMRMAQDAAVNLWGWRPDMPFENFIDTCLYTFFQEKGIVLCGYVVDDKVLAELESVRKTDGGNNGS</sequence>
<feature type="region of interest" description="Disordered" evidence="1">
    <location>
        <begin position="54"/>
        <end position="106"/>
    </location>
</feature>
<feature type="compositionally biased region" description="Basic and acidic residues" evidence="1">
    <location>
        <begin position="55"/>
        <end position="75"/>
    </location>
</feature>
<gene>
    <name evidence="2" type="ORF">S01H4_50670</name>
</gene>
<name>X1BBI0_9ZZZZ</name>
<evidence type="ECO:0000313" key="2">
    <source>
        <dbReference type="EMBL" id="GAG93289.1"/>
    </source>
</evidence>
<feature type="non-terminal residue" evidence="2">
    <location>
        <position position="1"/>
    </location>
</feature>
<reference evidence="2" key="1">
    <citation type="journal article" date="2014" name="Front. Microbiol.">
        <title>High frequency of phylogenetically diverse reductive dehalogenase-homologous genes in deep subseafloor sedimentary metagenomes.</title>
        <authorList>
            <person name="Kawai M."/>
            <person name="Futagami T."/>
            <person name="Toyoda A."/>
            <person name="Takaki Y."/>
            <person name="Nishi S."/>
            <person name="Hori S."/>
            <person name="Arai W."/>
            <person name="Tsubouchi T."/>
            <person name="Morono Y."/>
            <person name="Uchiyama I."/>
            <person name="Ito T."/>
            <person name="Fujiyama A."/>
            <person name="Inagaki F."/>
            <person name="Takami H."/>
        </authorList>
    </citation>
    <scope>NUCLEOTIDE SEQUENCE</scope>
    <source>
        <strain evidence="2">Expedition CK06-06</strain>
    </source>
</reference>
<comment type="caution">
    <text evidence="2">The sequence shown here is derived from an EMBL/GenBank/DDBJ whole genome shotgun (WGS) entry which is preliminary data.</text>
</comment>